<organism evidence="2 3">
    <name type="scientific">Sediminibacillus albus</name>
    <dbReference type="NCBI Taxonomy" id="407036"/>
    <lineage>
        <taxon>Bacteria</taxon>
        <taxon>Bacillati</taxon>
        <taxon>Bacillota</taxon>
        <taxon>Bacilli</taxon>
        <taxon>Bacillales</taxon>
        <taxon>Bacillaceae</taxon>
        <taxon>Sediminibacillus</taxon>
    </lineage>
</organism>
<proteinExistence type="predicted"/>
<sequence>MKNKWVFLMIPLLILFSQGCQQNDYTEKITVEGEVTLIEKEENYIYIDGNPIMVENPASFEVGQRVKAELIDTNAANEWDPEQIVVEDIEFEQ</sequence>
<evidence type="ECO:0008006" key="4">
    <source>
        <dbReference type="Google" id="ProtNLM"/>
    </source>
</evidence>
<keyword evidence="3" id="KW-1185">Reference proteome</keyword>
<dbReference type="RefSeq" id="WP_139184379.1">
    <property type="nucleotide sequence ID" value="NZ_FNFL01000001.1"/>
</dbReference>
<gene>
    <name evidence="2" type="ORF">SAMN05216243_0748</name>
</gene>
<accession>A0A1G8WGQ4</accession>
<dbReference type="PROSITE" id="PS51257">
    <property type="entry name" value="PROKAR_LIPOPROTEIN"/>
    <property type="match status" value="1"/>
</dbReference>
<evidence type="ECO:0000313" key="2">
    <source>
        <dbReference type="EMBL" id="SDJ76710.1"/>
    </source>
</evidence>
<dbReference type="AlphaFoldDB" id="A0A1G8WGQ4"/>
<evidence type="ECO:0000256" key="1">
    <source>
        <dbReference type="SAM" id="SignalP"/>
    </source>
</evidence>
<dbReference type="Proteomes" id="UP000198694">
    <property type="component" value="Unassembled WGS sequence"/>
</dbReference>
<protein>
    <recommendedName>
        <fullName evidence="4">DUF3221 domain-containing protein</fullName>
    </recommendedName>
</protein>
<feature type="signal peptide" evidence="1">
    <location>
        <begin position="1"/>
        <end position="22"/>
    </location>
</feature>
<keyword evidence="1" id="KW-0732">Signal</keyword>
<dbReference type="OrthoDB" id="2970982at2"/>
<evidence type="ECO:0000313" key="3">
    <source>
        <dbReference type="Proteomes" id="UP000198694"/>
    </source>
</evidence>
<dbReference type="EMBL" id="FNFL01000001">
    <property type="protein sequence ID" value="SDJ76710.1"/>
    <property type="molecule type" value="Genomic_DNA"/>
</dbReference>
<reference evidence="2 3" key="1">
    <citation type="submission" date="2016-10" db="EMBL/GenBank/DDBJ databases">
        <authorList>
            <person name="de Groot N.N."/>
        </authorList>
    </citation>
    <scope>NUCLEOTIDE SEQUENCE [LARGE SCALE GENOMIC DNA]</scope>
    <source>
        <strain evidence="2 3">CGMCC 1.6502</strain>
    </source>
</reference>
<feature type="chain" id="PRO_5038551975" description="DUF3221 domain-containing protein" evidence="1">
    <location>
        <begin position="23"/>
        <end position="93"/>
    </location>
</feature>
<name>A0A1G8WGQ4_9BACI</name>